<dbReference type="RefSeq" id="WP_036624090.1">
    <property type="nucleotide sequence ID" value="NZ_BGML01000001.1"/>
</dbReference>
<dbReference type="Pfam" id="PF03390">
    <property type="entry name" value="2HCT"/>
    <property type="match status" value="1"/>
</dbReference>
<dbReference type="InterPro" id="IPR004679">
    <property type="entry name" value="2-OHcarboxylate_transport"/>
</dbReference>
<feature type="transmembrane region" description="Helical" evidence="2">
    <location>
        <begin position="53"/>
        <end position="71"/>
    </location>
</feature>
<feature type="transmembrane region" description="Helical" evidence="2">
    <location>
        <begin position="292"/>
        <end position="312"/>
    </location>
</feature>
<comment type="caution">
    <text evidence="3">The sequence shown here is derived from an EMBL/GenBank/DDBJ whole genome shotgun (WGS) entry which is preliminary data.</text>
</comment>
<dbReference type="Proteomes" id="UP000029278">
    <property type="component" value="Unassembled WGS sequence"/>
</dbReference>
<accession>A0A091A7N2</accession>
<keyword evidence="1" id="KW-1003">Cell membrane</keyword>
<keyword evidence="4" id="KW-1185">Reference proteome</keyword>
<dbReference type="GO" id="GO:0015293">
    <property type="term" value="F:symporter activity"/>
    <property type="evidence" value="ECO:0007669"/>
    <property type="project" value="UniProtKB-UniRule"/>
</dbReference>
<feature type="transmembrane region" description="Helical" evidence="2">
    <location>
        <begin position="20"/>
        <end position="44"/>
    </location>
</feature>
<feature type="transmembrane region" description="Helical" evidence="2">
    <location>
        <begin position="145"/>
        <end position="169"/>
    </location>
</feature>
<protein>
    <submittedName>
        <fullName evidence="3">Citrate/malate transporter</fullName>
    </submittedName>
</protein>
<feature type="transmembrane region" description="Helical" evidence="2">
    <location>
        <begin position="83"/>
        <end position="105"/>
    </location>
</feature>
<dbReference type="PANTHER" id="PTHR40033:SF1">
    <property type="entry name" value="CITRATE-SODIUM SYMPORTER"/>
    <property type="match status" value="1"/>
</dbReference>
<keyword evidence="1" id="KW-0813">Transport</keyword>
<dbReference type="GO" id="GO:0008514">
    <property type="term" value="F:organic anion transmembrane transporter activity"/>
    <property type="evidence" value="ECO:0007669"/>
    <property type="project" value="InterPro"/>
</dbReference>
<dbReference type="GO" id="GO:0005886">
    <property type="term" value="C:plasma membrane"/>
    <property type="evidence" value="ECO:0007669"/>
    <property type="project" value="UniProtKB-SubCell"/>
</dbReference>
<dbReference type="PANTHER" id="PTHR40033">
    <property type="entry name" value="NA(+)-MALATE SYMPORTER"/>
    <property type="match status" value="1"/>
</dbReference>
<evidence type="ECO:0000256" key="1">
    <source>
        <dbReference type="PIRNR" id="PIRNR005348"/>
    </source>
</evidence>
<sequence>MINNPLELPLQQQPVWKKVLSYRIGGVIPVGVYIPFMLVVYFLIHSGHFPQDMLGAASIMMLYGFILGEIGKRIPILKDLGGAPILATFVPSYMVYAGLMPQAAIDTVTVFMEQTNFLYLYIAIVICGSILGMNRDLMVNAIVKLFVPIIAGTLLATGAGMLTGIGLGLGAYKTFFYVLVPIMAGGVGEGAIPLSIGYSQILGTTQEENFAAVLPAVMLGSLCAIILSGLLNKLGQKKPELSGNGTLLKSGDSDVLKYAEDKDKKPINLNQMATGAVMAVGFFMLGNLAAEAVGLPGVIVMLFAAVIVKYFNLLPKQLQDGAQMMQRFFVVAVTYPLLLGMGVAKTPWESLVSVLSPAYLITIAVTVITMVATGYFIGKWMNMYPVEAAIITGTRCSQGGTGDVAILTACDRLQLMPFAQVCTRLGGAATVTAAIFLLRWLTL</sequence>
<proteinExistence type="inferred from homology"/>
<organism evidence="3 4">
    <name type="scientific">Paenibacillus macerans</name>
    <name type="common">Bacillus macerans</name>
    <dbReference type="NCBI Taxonomy" id="44252"/>
    <lineage>
        <taxon>Bacteria</taxon>
        <taxon>Bacillati</taxon>
        <taxon>Bacillota</taxon>
        <taxon>Bacilli</taxon>
        <taxon>Bacillales</taxon>
        <taxon>Paenibacillaceae</taxon>
        <taxon>Paenibacillus</taxon>
    </lineage>
</organism>
<keyword evidence="1" id="KW-0769">Symport</keyword>
<dbReference type="STRING" id="44252.DJ90_1916"/>
<gene>
    <name evidence="3" type="primary">cimH</name>
    <name evidence="3" type="ORF">DJ90_1916</name>
</gene>
<feature type="transmembrane region" description="Helical" evidence="2">
    <location>
        <begin position="324"/>
        <end position="344"/>
    </location>
</feature>
<feature type="transmembrane region" description="Helical" evidence="2">
    <location>
        <begin position="210"/>
        <end position="231"/>
    </location>
</feature>
<dbReference type="PATRIC" id="fig|44252.3.peg.113"/>
<feature type="transmembrane region" description="Helical" evidence="2">
    <location>
        <begin position="356"/>
        <end position="377"/>
    </location>
</feature>
<evidence type="ECO:0000313" key="3">
    <source>
        <dbReference type="EMBL" id="KFN12246.1"/>
    </source>
</evidence>
<dbReference type="OrthoDB" id="8584824at2"/>
<comment type="subcellular location">
    <subcellularLocation>
        <location evidence="1">Cell membrane</location>
    </subcellularLocation>
</comment>
<evidence type="ECO:0000313" key="4">
    <source>
        <dbReference type="Proteomes" id="UP000029278"/>
    </source>
</evidence>
<feature type="transmembrane region" description="Helical" evidence="2">
    <location>
        <begin position="176"/>
        <end position="198"/>
    </location>
</feature>
<dbReference type="PIRSF" id="PIRSF005348">
    <property type="entry name" value="YxkH"/>
    <property type="match status" value="1"/>
</dbReference>
<dbReference type="HOGENOM" id="CLU_041211_0_0_9"/>
<name>A0A091A7N2_PAEMA</name>
<keyword evidence="1 2" id="KW-0472">Membrane</keyword>
<dbReference type="AlphaFoldDB" id="A0A091A7N2"/>
<keyword evidence="2" id="KW-1133">Transmembrane helix</keyword>
<reference evidence="3 4" key="1">
    <citation type="submission" date="2014-04" db="EMBL/GenBank/DDBJ databases">
        <authorList>
            <person name="Bishop-Lilly K.A."/>
            <person name="Broomall S.M."/>
            <person name="Chain P.S."/>
            <person name="Chertkov O."/>
            <person name="Coyne S.R."/>
            <person name="Daligault H.E."/>
            <person name="Davenport K.W."/>
            <person name="Erkkila T."/>
            <person name="Frey K.G."/>
            <person name="Gibbons H.S."/>
            <person name="Gu W."/>
            <person name="Jaissle J."/>
            <person name="Johnson S.L."/>
            <person name="Koroleva G.I."/>
            <person name="Ladner J.T."/>
            <person name="Lo C.-C."/>
            <person name="Minogue T.D."/>
            <person name="Munk C."/>
            <person name="Palacios G.F."/>
            <person name="Redden C.L."/>
            <person name="Rosenzweig C.N."/>
            <person name="Scholz M.B."/>
            <person name="Teshima H."/>
            <person name="Xu Y."/>
        </authorList>
    </citation>
    <scope>NUCLEOTIDE SEQUENCE [LARGE SCALE GENOMIC DNA]</scope>
    <source>
        <strain evidence="3 4">8244</strain>
    </source>
</reference>
<dbReference type="GeneID" id="77008161"/>
<evidence type="ECO:0000256" key="2">
    <source>
        <dbReference type="SAM" id="Phobius"/>
    </source>
</evidence>
<feature type="transmembrane region" description="Helical" evidence="2">
    <location>
        <begin position="117"/>
        <end position="133"/>
    </location>
</feature>
<dbReference type="EMBL" id="JMQA01000001">
    <property type="protein sequence ID" value="KFN12246.1"/>
    <property type="molecule type" value="Genomic_DNA"/>
</dbReference>
<keyword evidence="2" id="KW-0812">Transmembrane</keyword>
<comment type="similarity">
    <text evidence="1">Belongs to the 2-hydroxycarboxylate transporter (2-HCT) (TC 2.A.24) family.</text>
</comment>